<sequence>MSLTKYTIATLCGYTLIFFSPIIAIPLNLTAQQSITLTAGSYFLGAGLLLFFNNRLKEVPPIEKKSGNFPISKVILWGLLGIPLAFFAQTFANLLEQLLFHTVPESENTQNIVELIKTAPIFMIAVSIAGPIMEEFVFRKAITGFLSKYISSLLAGITSSFLFALAHADGHILVYFAMGMTFYYLYQKTGSIWTSIVTHCCMNGLVMLLQLSILQ</sequence>
<feature type="transmembrane region" description="Helical" evidence="2">
    <location>
        <begin position="74"/>
        <end position="95"/>
    </location>
</feature>
<keyword evidence="2" id="KW-0472">Membrane</keyword>
<evidence type="ECO:0000256" key="1">
    <source>
        <dbReference type="ARBA" id="ARBA00009067"/>
    </source>
</evidence>
<dbReference type="Pfam" id="PF02517">
    <property type="entry name" value="Rce1-like"/>
    <property type="match status" value="1"/>
</dbReference>
<comment type="similarity">
    <text evidence="1">Belongs to the UPF0177 family.</text>
</comment>
<name>A0AAF0CVB8_9ENTE</name>
<feature type="transmembrane region" description="Helical" evidence="2">
    <location>
        <begin position="192"/>
        <end position="214"/>
    </location>
</feature>
<dbReference type="InterPro" id="IPR003675">
    <property type="entry name" value="Rce1/LyrA-like_dom"/>
</dbReference>
<dbReference type="GO" id="GO:0004175">
    <property type="term" value="F:endopeptidase activity"/>
    <property type="evidence" value="ECO:0007669"/>
    <property type="project" value="UniProtKB-ARBA"/>
</dbReference>
<feature type="domain" description="CAAX prenyl protease 2/Lysostaphin resistance protein A-like" evidence="3">
    <location>
        <begin position="120"/>
        <end position="204"/>
    </location>
</feature>
<dbReference type="GO" id="GO:0008237">
    <property type="term" value="F:metallopeptidase activity"/>
    <property type="evidence" value="ECO:0007669"/>
    <property type="project" value="UniProtKB-KW"/>
</dbReference>
<feature type="transmembrane region" description="Helical" evidence="2">
    <location>
        <begin position="153"/>
        <end position="186"/>
    </location>
</feature>
<dbReference type="Proteomes" id="UP001179647">
    <property type="component" value="Chromosome"/>
</dbReference>
<gene>
    <name evidence="4" type="ORF">OL234_01915</name>
</gene>
<dbReference type="PANTHER" id="PTHR36435">
    <property type="entry name" value="SLR1288 PROTEIN"/>
    <property type="match status" value="1"/>
</dbReference>
<proteinExistence type="inferred from homology"/>
<dbReference type="AlphaFoldDB" id="A0AAF0CVB8"/>
<keyword evidence="4" id="KW-0645">Protease</keyword>
<protein>
    <submittedName>
        <fullName evidence="4">CPBP family intramembrane metalloprotease</fullName>
    </submittedName>
</protein>
<keyword evidence="4" id="KW-0482">Metalloprotease</keyword>
<keyword evidence="4" id="KW-0378">Hydrolase</keyword>
<reference evidence="4" key="1">
    <citation type="submission" date="2022-10" db="EMBL/GenBank/DDBJ databases">
        <title>Vagococcus sp. isolated from poultry meat.</title>
        <authorList>
            <person name="Johansson P."/>
            <person name="Bjorkroth J."/>
        </authorList>
    </citation>
    <scope>NUCLEOTIDE SEQUENCE</scope>
    <source>
        <strain evidence="4">STAA11</strain>
    </source>
</reference>
<keyword evidence="2" id="KW-0812">Transmembrane</keyword>
<dbReference type="RefSeq" id="WP_275469490.1">
    <property type="nucleotide sequence ID" value="NZ_CP110232.1"/>
</dbReference>
<evidence type="ECO:0000313" key="4">
    <source>
        <dbReference type="EMBL" id="WEG73690.1"/>
    </source>
</evidence>
<dbReference type="InterPro" id="IPR052710">
    <property type="entry name" value="CAAX_protease"/>
</dbReference>
<accession>A0AAF0CVB8</accession>
<organism evidence="4 5">
    <name type="scientific">Vagococcus intermedius</name>
    <dbReference type="NCBI Taxonomy" id="2991418"/>
    <lineage>
        <taxon>Bacteria</taxon>
        <taxon>Bacillati</taxon>
        <taxon>Bacillota</taxon>
        <taxon>Bacilli</taxon>
        <taxon>Lactobacillales</taxon>
        <taxon>Enterococcaceae</taxon>
        <taxon>Vagococcus</taxon>
    </lineage>
</organism>
<dbReference type="EMBL" id="CP110232">
    <property type="protein sequence ID" value="WEG73690.1"/>
    <property type="molecule type" value="Genomic_DNA"/>
</dbReference>
<dbReference type="GO" id="GO:0080120">
    <property type="term" value="P:CAAX-box protein maturation"/>
    <property type="evidence" value="ECO:0007669"/>
    <property type="project" value="UniProtKB-ARBA"/>
</dbReference>
<feature type="transmembrane region" description="Helical" evidence="2">
    <location>
        <begin position="34"/>
        <end position="53"/>
    </location>
</feature>
<keyword evidence="5" id="KW-1185">Reference proteome</keyword>
<dbReference type="KEGG" id="vie:OL234_01915"/>
<evidence type="ECO:0000313" key="5">
    <source>
        <dbReference type="Proteomes" id="UP001179647"/>
    </source>
</evidence>
<evidence type="ECO:0000256" key="2">
    <source>
        <dbReference type="SAM" id="Phobius"/>
    </source>
</evidence>
<keyword evidence="2" id="KW-1133">Transmembrane helix</keyword>
<evidence type="ECO:0000259" key="3">
    <source>
        <dbReference type="Pfam" id="PF02517"/>
    </source>
</evidence>
<dbReference type="PANTHER" id="PTHR36435:SF6">
    <property type="entry name" value="ABORTIVE INFECTION PROTEIN"/>
    <property type="match status" value="1"/>
</dbReference>
<feature type="transmembrane region" description="Helical" evidence="2">
    <location>
        <begin position="115"/>
        <end position="133"/>
    </location>
</feature>